<dbReference type="GO" id="GO:0003700">
    <property type="term" value="F:DNA-binding transcription factor activity"/>
    <property type="evidence" value="ECO:0007669"/>
    <property type="project" value="InterPro"/>
</dbReference>
<keyword evidence="2" id="KW-0805">Transcription regulation</keyword>
<dbReference type="PRINTS" id="PR00032">
    <property type="entry name" value="HTHARAC"/>
</dbReference>
<evidence type="ECO:0000256" key="1">
    <source>
        <dbReference type="ARBA" id="ARBA00004496"/>
    </source>
</evidence>
<reference evidence="8 9" key="1">
    <citation type="submission" date="2020-04" db="EMBL/GenBank/DDBJ databases">
        <title>Molecular characterization of pseudomonads from Agaricus bisporus reveal novel blotch 2 pathogens in Western Europe.</title>
        <authorList>
            <person name="Taparia T."/>
            <person name="Krijger M."/>
            <person name="Haynes E."/>
            <person name="Elpinstone J.G."/>
            <person name="Noble R."/>
            <person name="Van Der Wolf J."/>
        </authorList>
    </citation>
    <scope>NUCLEOTIDE SEQUENCE [LARGE SCALE GENOMIC DNA]</scope>
    <source>
        <strain evidence="8 9">H7001</strain>
    </source>
</reference>
<keyword evidence="4" id="KW-0804">Transcription</keyword>
<dbReference type="Proteomes" id="UP000539985">
    <property type="component" value="Unassembled WGS sequence"/>
</dbReference>
<dbReference type="SUPFAM" id="SSF46689">
    <property type="entry name" value="Homeodomain-like"/>
    <property type="match status" value="2"/>
</dbReference>
<dbReference type="EMBL" id="JACAQB010000022">
    <property type="protein sequence ID" value="NWB99179.1"/>
    <property type="molecule type" value="Genomic_DNA"/>
</dbReference>
<keyword evidence="6" id="KW-0812">Transmembrane</keyword>
<evidence type="ECO:0000313" key="8">
    <source>
        <dbReference type="EMBL" id="NWB99179.1"/>
    </source>
</evidence>
<dbReference type="SMART" id="SM00342">
    <property type="entry name" value="HTH_ARAC"/>
    <property type="match status" value="1"/>
</dbReference>
<dbReference type="RefSeq" id="WP_177104902.1">
    <property type="nucleotide sequence ID" value="NZ_JACAQB010000022.1"/>
</dbReference>
<dbReference type="Pfam" id="PF12852">
    <property type="entry name" value="Cupin_6"/>
    <property type="match status" value="1"/>
</dbReference>
<dbReference type="InterPro" id="IPR018062">
    <property type="entry name" value="HTH_AraC-typ_CS"/>
</dbReference>
<proteinExistence type="predicted"/>
<protein>
    <submittedName>
        <fullName evidence="8">AraC family transcriptional regulator</fullName>
    </submittedName>
</protein>
<dbReference type="Gene3D" id="1.10.10.60">
    <property type="entry name" value="Homeodomain-like"/>
    <property type="match status" value="2"/>
</dbReference>
<evidence type="ECO:0000256" key="6">
    <source>
        <dbReference type="SAM" id="Phobius"/>
    </source>
</evidence>
<feature type="domain" description="HTH araC/xylS-type" evidence="7">
    <location>
        <begin position="202"/>
        <end position="300"/>
    </location>
</feature>
<evidence type="ECO:0000256" key="2">
    <source>
        <dbReference type="ARBA" id="ARBA00023015"/>
    </source>
</evidence>
<comment type="function">
    <text evidence="5">Regulatory protein of the TOL plasmid xyl operons. XylS activates the xylXYZLTEGFJQKIH operon required for the degradation of toluene, m-xylene and p-xylene.</text>
</comment>
<dbReference type="InterPro" id="IPR050204">
    <property type="entry name" value="AraC_XylS_family_regulators"/>
</dbReference>
<dbReference type="GO" id="GO:0043565">
    <property type="term" value="F:sequence-specific DNA binding"/>
    <property type="evidence" value="ECO:0007669"/>
    <property type="project" value="InterPro"/>
</dbReference>
<dbReference type="InterPro" id="IPR018060">
    <property type="entry name" value="HTH_AraC"/>
</dbReference>
<sequence>MDSFSDYLELLSARSIVSGGLTTGGRWAIEFPPSPLIKFWGVQRGSCWLLMEALGGAVRVEEGDVFLLCVPRVHVLASDVSVRPVHFDQVLEGRTGNRVRHGEGDEFFMIGGKVDLDADHGRLLLDALPPLIHVSGKSSEGAALKWLLNELFREREHDLPGSETASMQMAHLMFIHLLRAHFAKNEPAPASWLRAVSDRRLAPALRLIHGEPGRTWGLEALAKASSMSRAGFAAYFSAVAGVAPITYLTHWRMLLAMRMLRGTRKTLGELAETLGYASESSFSNAFKRVVGRSPRAYRDSAGEGWLLKGEPCFQR</sequence>
<keyword evidence="6" id="KW-1133">Transmembrane helix</keyword>
<dbReference type="InterPro" id="IPR020449">
    <property type="entry name" value="Tscrpt_reg_AraC-type_HTH"/>
</dbReference>
<keyword evidence="3" id="KW-0238">DNA-binding</keyword>
<dbReference type="PROSITE" id="PS00041">
    <property type="entry name" value="HTH_ARAC_FAMILY_1"/>
    <property type="match status" value="1"/>
</dbReference>
<dbReference type="PANTHER" id="PTHR46796">
    <property type="entry name" value="HTH-TYPE TRANSCRIPTIONAL ACTIVATOR RHAS-RELATED"/>
    <property type="match status" value="1"/>
</dbReference>
<evidence type="ECO:0000256" key="5">
    <source>
        <dbReference type="ARBA" id="ARBA00037345"/>
    </source>
</evidence>
<evidence type="ECO:0000313" key="9">
    <source>
        <dbReference type="Proteomes" id="UP000539985"/>
    </source>
</evidence>
<comment type="caution">
    <text evidence="8">The sequence shown here is derived from an EMBL/GenBank/DDBJ whole genome shotgun (WGS) entry which is preliminary data.</text>
</comment>
<name>A0A7Y7XFX4_9PSED</name>
<dbReference type="PANTHER" id="PTHR46796:SF7">
    <property type="entry name" value="ARAC FAMILY TRANSCRIPTIONAL REGULATOR"/>
    <property type="match status" value="1"/>
</dbReference>
<dbReference type="PROSITE" id="PS01124">
    <property type="entry name" value="HTH_ARAC_FAMILY_2"/>
    <property type="match status" value="1"/>
</dbReference>
<evidence type="ECO:0000259" key="7">
    <source>
        <dbReference type="PROSITE" id="PS01124"/>
    </source>
</evidence>
<dbReference type="GO" id="GO:0005737">
    <property type="term" value="C:cytoplasm"/>
    <property type="evidence" value="ECO:0007669"/>
    <property type="project" value="UniProtKB-SubCell"/>
</dbReference>
<organism evidence="8 9">
    <name type="scientific">Pseudomonas gingeri</name>
    <dbReference type="NCBI Taxonomy" id="117681"/>
    <lineage>
        <taxon>Bacteria</taxon>
        <taxon>Pseudomonadati</taxon>
        <taxon>Pseudomonadota</taxon>
        <taxon>Gammaproteobacteria</taxon>
        <taxon>Pseudomonadales</taxon>
        <taxon>Pseudomonadaceae</taxon>
        <taxon>Pseudomonas</taxon>
    </lineage>
</organism>
<dbReference type="GO" id="GO:0009893">
    <property type="term" value="P:positive regulation of metabolic process"/>
    <property type="evidence" value="ECO:0007669"/>
    <property type="project" value="UniProtKB-ARBA"/>
</dbReference>
<keyword evidence="6" id="KW-0472">Membrane</keyword>
<dbReference type="InterPro" id="IPR009057">
    <property type="entry name" value="Homeodomain-like_sf"/>
</dbReference>
<dbReference type="InterPro" id="IPR032783">
    <property type="entry name" value="AraC_lig"/>
</dbReference>
<feature type="transmembrane region" description="Helical" evidence="6">
    <location>
        <begin position="232"/>
        <end position="255"/>
    </location>
</feature>
<gene>
    <name evidence="8" type="ORF">HX882_25120</name>
</gene>
<evidence type="ECO:0000256" key="3">
    <source>
        <dbReference type="ARBA" id="ARBA00023125"/>
    </source>
</evidence>
<evidence type="ECO:0000256" key="4">
    <source>
        <dbReference type="ARBA" id="ARBA00023163"/>
    </source>
</evidence>
<dbReference type="Pfam" id="PF12833">
    <property type="entry name" value="HTH_18"/>
    <property type="match status" value="1"/>
</dbReference>
<accession>A0A7Y7XFX4</accession>
<dbReference type="AlphaFoldDB" id="A0A7Y7XFX4"/>
<comment type="subcellular location">
    <subcellularLocation>
        <location evidence="1">Cytoplasm</location>
    </subcellularLocation>
</comment>